<sequence>MGEGSKIGDAGVRRGSPEKSFEGRYMNRARAQGELAREDGGKEEEEETIDEDLGLASGLEKEKVIIVENQVVCHTLGNSLEEEFPETDLLLEKPWTNRYELLLDPLGIEDGEILAELIVVEEGGCCWALLV</sequence>
<name>E2ASX9_CAMFO</name>
<accession>E2ASX9</accession>
<feature type="compositionally biased region" description="Acidic residues" evidence="1">
    <location>
        <begin position="41"/>
        <end position="53"/>
    </location>
</feature>
<feature type="region of interest" description="Disordered" evidence="1">
    <location>
        <begin position="1"/>
        <end position="53"/>
    </location>
</feature>
<proteinExistence type="predicted"/>
<protein>
    <submittedName>
        <fullName evidence="2">Uncharacterized protein</fullName>
    </submittedName>
</protein>
<evidence type="ECO:0000313" key="3">
    <source>
        <dbReference type="Proteomes" id="UP000000311"/>
    </source>
</evidence>
<evidence type="ECO:0000256" key="1">
    <source>
        <dbReference type="SAM" id="MobiDB-lite"/>
    </source>
</evidence>
<evidence type="ECO:0000313" key="2">
    <source>
        <dbReference type="EMBL" id="EFN63460.1"/>
    </source>
</evidence>
<dbReference type="EMBL" id="GL442417">
    <property type="protein sequence ID" value="EFN63460.1"/>
    <property type="molecule type" value="Genomic_DNA"/>
</dbReference>
<organism evidence="3">
    <name type="scientific">Camponotus floridanus</name>
    <name type="common">Florida carpenter ant</name>
    <dbReference type="NCBI Taxonomy" id="104421"/>
    <lineage>
        <taxon>Eukaryota</taxon>
        <taxon>Metazoa</taxon>
        <taxon>Ecdysozoa</taxon>
        <taxon>Arthropoda</taxon>
        <taxon>Hexapoda</taxon>
        <taxon>Insecta</taxon>
        <taxon>Pterygota</taxon>
        <taxon>Neoptera</taxon>
        <taxon>Endopterygota</taxon>
        <taxon>Hymenoptera</taxon>
        <taxon>Apocrita</taxon>
        <taxon>Aculeata</taxon>
        <taxon>Formicoidea</taxon>
        <taxon>Formicidae</taxon>
        <taxon>Formicinae</taxon>
        <taxon>Camponotus</taxon>
    </lineage>
</organism>
<feature type="compositionally biased region" description="Basic and acidic residues" evidence="1">
    <location>
        <begin position="11"/>
        <end position="22"/>
    </location>
</feature>
<gene>
    <name evidence="2" type="ORF">EAG_12799</name>
</gene>
<dbReference type="Proteomes" id="UP000000311">
    <property type="component" value="Unassembled WGS sequence"/>
</dbReference>
<keyword evidence="3" id="KW-1185">Reference proteome</keyword>
<dbReference type="InParanoid" id="E2ASX9"/>
<reference evidence="2 3" key="1">
    <citation type="journal article" date="2010" name="Science">
        <title>Genomic comparison of the ants Camponotus floridanus and Harpegnathos saltator.</title>
        <authorList>
            <person name="Bonasio R."/>
            <person name="Zhang G."/>
            <person name="Ye C."/>
            <person name="Mutti N.S."/>
            <person name="Fang X."/>
            <person name="Qin N."/>
            <person name="Donahue G."/>
            <person name="Yang P."/>
            <person name="Li Q."/>
            <person name="Li C."/>
            <person name="Zhang P."/>
            <person name="Huang Z."/>
            <person name="Berger S.L."/>
            <person name="Reinberg D."/>
            <person name="Wang J."/>
            <person name="Liebig J."/>
        </authorList>
    </citation>
    <scope>NUCLEOTIDE SEQUENCE [LARGE SCALE GENOMIC DNA]</scope>
    <source>
        <strain evidence="3">C129</strain>
    </source>
</reference>
<dbReference type="AlphaFoldDB" id="E2ASX9"/>